<gene>
    <name evidence="1" type="ORF">NP493_2g01053</name>
</gene>
<reference evidence="1" key="1">
    <citation type="journal article" date="2023" name="Mol. Biol. Evol.">
        <title>Third-Generation Sequencing Reveals the Adaptive Role of the Epigenome in Three Deep-Sea Polychaetes.</title>
        <authorList>
            <person name="Perez M."/>
            <person name="Aroh O."/>
            <person name="Sun Y."/>
            <person name="Lan Y."/>
            <person name="Juniper S.K."/>
            <person name="Young C.R."/>
            <person name="Angers B."/>
            <person name="Qian P.Y."/>
        </authorList>
    </citation>
    <scope>NUCLEOTIDE SEQUENCE</scope>
    <source>
        <strain evidence="1">R07B-5</strain>
    </source>
</reference>
<evidence type="ECO:0000313" key="1">
    <source>
        <dbReference type="EMBL" id="KAK2194083.1"/>
    </source>
</evidence>
<dbReference type="AlphaFoldDB" id="A0AAD9PGF1"/>
<proteinExistence type="predicted"/>
<comment type="caution">
    <text evidence="1">The sequence shown here is derived from an EMBL/GenBank/DDBJ whole genome shotgun (WGS) entry which is preliminary data.</text>
</comment>
<dbReference type="EMBL" id="JAODUO010000002">
    <property type="protein sequence ID" value="KAK2194083.1"/>
    <property type="molecule type" value="Genomic_DNA"/>
</dbReference>
<organism evidence="1 2">
    <name type="scientific">Ridgeia piscesae</name>
    <name type="common">Tubeworm</name>
    <dbReference type="NCBI Taxonomy" id="27915"/>
    <lineage>
        <taxon>Eukaryota</taxon>
        <taxon>Metazoa</taxon>
        <taxon>Spiralia</taxon>
        <taxon>Lophotrochozoa</taxon>
        <taxon>Annelida</taxon>
        <taxon>Polychaeta</taxon>
        <taxon>Sedentaria</taxon>
        <taxon>Canalipalpata</taxon>
        <taxon>Sabellida</taxon>
        <taxon>Siboglinidae</taxon>
        <taxon>Ridgeia</taxon>
    </lineage>
</organism>
<name>A0AAD9PGF1_RIDPI</name>
<protein>
    <submittedName>
        <fullName evidence="1">Uncharacterized protein</fullName>
    </submittedName>
</protein>
<dbReference type="Proteomes" id="UP001209878">
    <property type="component" value="Unassembled WGS sequence"/>
</dbReference>
<accession>A0AAD9PGF1</accession>
<evidence type="ECO:0000313" key="2">
    <source>
        <dbReference type="Proteomes" id="UP001209878"/>
    </source>
</evidence>
<keyword evidence="2" id="KW-1185">Reference proteome</keyword>
<sequence length="144" mass="16099">MGDQFVCGQFICRAKQTARKTNVYEGDLSEAELEGMRFSAQLCRKNNEQVIRSCGSASISERTRWRNNSSFLIKSENARLYTGGLRTRIPLDLYPSGYCPNAERHVFLIQDTPLCVACPTCWSVQRIPAISSKVTTGGLNDAKK</sequence>